<dbReference type="PANTHER" id="PTHR11005">
    <property type="entry name" value="LYSOSOMAL ACID LIPASE-RELATED"/>
    <property type="match status" value="1"/>
</dbReference>
<proteinExistence type="predicted"/>
<dbReference type="AlphaFoldDB" id="A0A9J6ELB8"/>
<reference evidence="1" key="1">
    <citation type="journal article" date="2020" name="Cell">
        <title>Large-Scale Comparative Analyses of Tick Genomes Elucidate Their Genetic Diversity and Vector Capacities.</title>
        <authorList>
            <consortium name="Tick Genome and Microbiome Consortium (TIGMIC)"/>
            <person name="Jia N."/>
            <person name="Wang J."/>
            <person name="Shi W."/>
            <person name="Du L."/>
            <person name="Sun Y."/>
            <person name="Zhan W."/>
            <person name="Jiang J.F."/>
            <person name="Wang Q."/>
            <person name="Zhang B."/>
            <person name="Ji P."/>
            <person name="Bell-Sakyi L."/>
            <person name="Cui X.M."/>
            <person name="Yuan T.T."/>
            <person name="Jiang B.G."/>
            <person name="Yang W.F."/>
            <person name="Lam T.T."/>
            <person name="Chang Q.C."/>
            <person name="Ding S.J."/>
            <person name="Wang X.J."/>
            <person name="Zhu J.G."/>
            <person name="Ruan X.D."/>
            <person name="Zhao L."/>
            <person name="Wei J.T."/>
            <person name="Ye R.Z."/>
            <person name="Que T.C."/>
            <person name="Du C.H."/>
            <person name="Zhou Y.H."/>
            <person name="Cheng J.X."/>
            <person name="Dai P.F."/>
            <person name="Guo W.B."/>
            <person name="Han X.H."/>
            <person name="Huang E.J."/>
            <person name="Li L.F."/>
            <person name="Wei W."/>
            <person name="Gao Y.C."/>
            <person name="Liu J.Z."/>
            <person name="Shao H.Z."/>
            <person name="Wang X."/>
            <person name="Wang C.C."/>
            <person name="Yang T.C."/>
            <person name="Huo Q.B."/>
            <person name="Li W."/>
            <person name="Chen H.Y."/>
            <person name="Chen S.E."/>
            <person name="Zhou L.G."/>
            <person name="Ni X.B."/>
            <person name="Tian J.H."/>
            <person name="Sheng Y."/>
            <person name="Liu T."/>
            <person name="Pan Y.S."/>
            <person name="Xia L.Y."/>
            <person name="Li J."/>
            <person name="Zhao F."/>
            <person name="Cao W.C."/>
        </authorList>
    </citation>
    <scope>NUCLEOTIDE SEQUENCE</scope>
    <source>
        <strain evidence="1">Rmic-2018</strain>
    </source>
</reference>
<dbReference type="SUPFAM" id="SSF53474">
    <property type="entry name" value="alpha/beta-Hydrolases"/>
    <property type="match status" value="1"/>
</dbReference>
<dbReference type="EMBL" id="JABSTU010000003">
    <property type="protein sequence ID" value="KAH8035142.1"/>
    <property type="molecule type" value="Genomic_DNA"/>
</dbReference>
<organism evidence="1 2">
    <name type="scientific">Rhipicephalus microplus</name>
    <name type="common">Cattle tick</name>
    <name type="synonym">Boophilus microplus</name>
    <dbReference type="NCBI Taxonomy" id="6941"/>
    <lineage>
        <taxon>Eukaryota</taxon>
        <taxon>Metazoa</taxon>
        <taxon>Ecdysozoa</taxon>
        <taxon>Arthropoda</taxon>
        <taxon>Chelicerata</taxon>
        <taxon>Arachnida</taxon>
        <taxon>Acari</taxon>
        <taxon>Parasitiformes</taxon>
        <taxon>Ixodida</taxon>
        <taxon>Ixodoidea</taxon>
        <taxon>Ixodidae</taxon>
        <taxon>Rhipicephalinae</taxon>
        <taxon>Rhipicephalus</taxon>
        <taxon>Boophilus</taxon>
    </lineage>
</organism>
<sequence>MKVGLFVALAPVTTPVHAIIIARQHLLTLSERPILVNTVRFCKYDHGTAKNKQIYRQAVPPCYPLEEIRAPVAMFWGHGDTLSRPKDIDRIRSRVSSIVVDERVGSGPFSHTDYLYGVDAKRVLHDRIVQVFGQFYRTFRTRFTTESTTETPHEDANY</sequence>
<dbReference type="Gene3D" id="3.40.50.1820">
    <property type="entry name" value="alpha/beta hydrolase"/>
    <property type="match status" value="1"/>
</dbReference>
<dbReference type="Proteomes" id="UP000821866">
    <property type="component" value="Chromosome 11"/>
</dbReference>
<name>A0A9J6ELB8_RHIMP</name>
<gene>
    <name evidence="1" type="ORF">HPB51_004383</name>
</gene>
<dbReference type="VEuPathDB" id="VectorBase:LOC119176412"/>
<evidence type="ECO:0000313" key="1">
    <source>
        <dbReference type="EMBL" id="KAH8035142.1"/>
    </source>
</evidence>
<reference evidence="1" key="2">
    <citation type="submission" date="2021-09" db="EMBL/GenBank/DDBJ databases">
        <authorList>
            <person name="Jia N."/>
            <person name="Wang J."/>
            <person name="Shi W."/>
            <person name="Du L."/>
            <person name="Sun Y."/>
            <person name="Zhan W."/>
            <person name="Jiang J."/>
            <person name="Wang Q."/>
            <person name="Zhang B."/>
            <person name="Ji P."/>
            <person name="Sakyi L.B."/>
            <person name="Cui X."/>
            <person name="Yuan T."/>
            <person name="Jiang B."/>
            <person name="Yang W."/>
            <person name="Lam T.T.-Y."/>
            <person name="Chang Q."/>
            <person name="Ding S."/>
            <person name="Wang X."/>
            <person name="Zhu J."/>
            <person name="Ruan X."/>
            <person name="Zhao L."/>
            <person name="Wei J."/>
            <person name="Que T."/>
            <person name="Du C."/>
            <person name="Cheng J."/>
            <person name="Dai P."/>
            <person name="Han X."/>
            <person name="Huang E."/>
            <person name="Gao Y."/>
            <person name="Liu J."/>
            <person name="Shao H."/>
            <person name="Ye R."/>
            <person name="Li L."/>
            <person name="Wei W."/>
            <person name="Wang X."/>
            <person name="Wang C."/>
            <person name="Huo Q."/>
            <person name="Li W."/>
            <person name="Guo W."/>
            <person name="Chen H."/>
            <person name="Chen S."/>
            <person name="Zhou L."/>
            <person name="Zhou L."/>
            <person name="Ni X."/>
            <person name="Tian J."/>
            <person name="Zhou Y."/>
            <person name="Sheng Y."/>
            <person name="Liu T."/>
            <person name="Pan Y."/>
            <person name="Xia L."/>
            <person name="Li J."/>
            <person name="Zhao F."/>
            <person name="Cao W."/>
        </authorList>
    </citation>
    <scope>NUCLEOTIDE SEQUENCE</scope>
    <source>
        <strain evidence="1">Rmic-2018</strain>
        <tissue evidence="1">Larvae</tissue>
    </source>
</reference>
<keyword evidence="2" id="KW-1185">Reference proteome</keyword>
<protein>
    <submittedName>
        <fullName evidence="1">Uncharacterized protein</fullName>
    </submittedName>
</protein>
<comment type="caution">
    <text evidence="1">The sequence shown here is derived from an EMBL/GenBank/DDBJ whole genome shotgun (WGS) entry which is preliminary data.</text>
</comment>
<evidence type="ECO:0000313" key="2">
    <source>
        <dbReference type="Proteomes" id="UP000821866"/>
    </source>
</evidence>
<accession>A0A9J6ELB8</accession>
<dbReference type="InterPro" id="IPR029058">
    <property type="entry name" value="AB_hydrolase_fold"/>
</dbReference>